<dbReference type="EMBL" id="QPIX01000007">
    <property type="protein sequence ID" value="RCW23172.1"/>
    <property type="molecule type" value="Genomic_DNA"/>
</dbReference>
<gene>
    <name evidence="1" type="ORF">DFR48_10741</name>
</gene>
<sequence>MDNVPLRGGEAVPAGQLKGNGMYISKIIDGLRYNTATAEEICSFENDSDRGDFRYEVTSLYRTPRGRFFVAGHGGAMTRWAQPVQGGQAGGKGLHPVSTAEAREFAEQYADEDMVARFFVIEDA</sequence>
<dbReference type="Proteomes" id="UP000252582">
    <property type="component" value="Unassembled WGS sequence"/>
</dbReference>
<dbReference type="AlphaFoldDB" id="A0A6I7HK28"/>
<dbReference type="RefSeq" id="WP_114363615.1">
    <property type="nucleotide sequence ID" value="NZ_QPIX01000007.1"/>
</dbReference>
<proteinExistence type="predicted"/>
<reference evidence="1 2" key="1">
    <citation type="submission" date="2018-07" db="EMBL/GenBank/DDBJ databases">
        <title>Genomic Encyclopedia of Type Strains, Phase IV (KMG-IV): sequencing the most valuable type-strain genomes for metagenomic binning, comparative biology and taxonomic classification.</title>
        <authorList>
            <person name="Goeker M."/>
        </authorList>
    </citation>
    <scope>NUCLEOTIDE SEQUENCE [LARGE SCALE GENOMIC DNA]</scope>
    <source>
        <strain evidence="1 2">DSM 25528</strain>
    </source>
</reference>
<protein>
    <submittedName>
        <fullName evidence="1">Uncharacterized protein</fullName>
    </submittedName>
</protein>
<organism evidence="1 2">
    <name type="scientific">Ciceribacter lividus</name>
    <dbReference type="NCBI Taxonomy" id="1197950"/>
    <lineage>
        <taxon>Bacteria</taxon>
        <taxon>Pseudomonadati</taxon>
        <taxon>Pseudomonadota</taxon>
        <taxon>Alphaproteobacteria</taxon>
        <taxon>Hyphomicrobiales</taxon>
        <taxon>Rhizobiaceae</taxon>
        <taxon>Ciceribacter</taxon>
    </lineage>
</organism>
<evidence type="ECO:0000313" key="2">
    <source>
        <dbReference type="Proteomes" id="UP000252582"/>
    </source>
</evidence>
<accession>A0A6I7HK28</accession>
<comment type="caution">
    <text evidence="1">The sequence shown here is derived from an EMBL/GenBank/DDBJ whole genome shotgun (WGS) entry which is preliminary data.</text>
</comment>
<evidence type="ECO:0000313" key="1">
    <source>
        <dbReference type="EMBL" id="RCW23172.1"/>
    </source>
</evidence>
<keyword evidence="2" id="KW-1185">Reference proteome</keyword>
<name>A0A6I7HK28_9HYPH</name>